<dbReference type="CDD" id="cd06445">
    <property type="entry name" value="ATase"/>
    <property type="match status" value="1"/>
</dbReference>
<dbReference type="InterPro" id="IPR001497">
    <property type="entry name" value="MethylDNA_cys_MeTrfase_AS"/>
</dbReference>
<keyword evidence="3 9" id="KW-0963">Cytoplasm</keyword>
<accession>A0A4Q0YDN8</accession>
<keyword evidence="6 9" id="KW-0227">DNA damage</keyword>
<protein>
    <recommendedName>
        <fullName evidence="9">Methylated-DNA--protein-cysteine methyltransferase</fullName>
        <ecNumber evidence="9">2.1.1.63</ecNumber>
    </recommendedName>
    <alternativeName>
        <fullName evidence="9">6-O-methylguanine-DNA methyltransferase</fullName>
        <shortName evidence="9">MGMT</shortName>
    </alternativeName>
    <alternativeName>
        <fullName evidence="9">O-6-methylguanine-DNA-alkyltransferase</fullName>
    </alternativeName>
</protein>
<dbReference type="PANTHER" id="PTHR10815">
    <property type="entry name" value="METHYLATED-DNA--PROTEIN-CYSTEINE METHYLTRANSFERASE"/>
    <property type="match status" value="1"/>
</dbReference>
<dbReference type="Pfam" id="PF02870">
    <property type="entry name" value="Methyltransf_1N"/>
    <property type="match status" value="1"/>
</dbReference>
<evidence type="ECO:0000256" key="3">
    <source>
        <dbReference type="ARBA" id="ARBA00022490"/>
    </source>
</evidence>
<evidence type="ECO:0000256" key="9">
    <source>
        <dbReference type="HAMAP-Rule" id="MF_00772"/>
    </source>
</evidence>
<dbReference type="InterPro" id="IPR014048">
    <property type="entry name" value="MethylDNA_cys_MeTrfase_DNA-bd"/>
</dbReference>
<comment type="similarity">
    <text evidence="2 9">Belongs to the MGMT family.</text>
</comment>
<dbReference type="HAMAP" id="MF_00772">
    <property type="entry name" value="OGT"/>
    <property type="match status" value="1"/>
</dbReference>
<dbReference type="PANTHER" id="PTHR10815:SF13">
    <property type="entry name" value="METHYLATED-DNA--PROTEIN-CYSTEINE METHYLTRANSFERASE"/>
    <property type="match status" value="1"/>
</dbReference>
<evidence type="ECO:0000259" key="11">
    <source>
        <dbReference type="Pfam" id="PF02870"/>
    </source>
</evidence>
<evidence type="ECO:0000256" key="4">
    <source>
        <dbReference type="ARBA" id="ARBA00022603"/>
    </source>
</evidence>
<comment type="function">
    <text evidence="9">Involved in the cellular defense against the biological effects of O6-methylguanine (O6-MeG) and O4-methylthymine (O4-MeT) in DNA. Repairs the methylated nucleobase in DNA by stoichiometrically transferring the methyl group to a cysteine residue in the enzyme. This is a suicide reaction: the enzyme is irreversibly inactivated.</text>
</comment>
<dbReference type="SUPFAM" id="SSF53155">
    <property type="entry name" value="Methylated DNA-protein cysteine methyltransferase domain"/>
    <property type="match status" value="1"/>
</dbReference>
<dbReference type="Pfam" id="PF01035">
    <property type="entry name" value="DNA_binding_1"/>
    <property type="match status" value="1"/>
</dbReference>
<sequence length="184" mass="21018">MREYKPKTKNVIATTVIKTPLGNMLAASTKKGICLLSFYSEEEKQLQKDLDKLKKFFDAEIIPAHNKYFECLQKELDEYFDKKRKEFTIPLQLVGTPFQQSVWKILQKIPYGETISYKEEAQLLKNPKATRAVANANGKNPIAIIIPCHRVIASGKKLGGYSSGVDKKVTLLKLEDSYRFDIKE</sequence>
<keyword evidence="4 9" id="KW-0489">Methyltransferase</keyword>
<dbReference type="GO" id="GO:0006307">
    <property type="term" value="P:DNA alkylation repair"/>
    <property type="evidence" value="ECO:0007669"/>
    <property type="project" value="UniProtKB-UniRule"/>
</dbReference>
<organism evidence="12 13">
    <name type="scientific">Halarcobacter ebronensis</name>
    <dbReference type="NCBI Taxonomy" id="1462615"/>
    <lineage>
        <taxon>Bacteria</taxon>
        <taxon>Pseudomonadati</taxon>
        <taxon>Campylobacterota</taxon>
        <taxon>Epsilonproteobacteria</taxon>
        <taxon>Campylobacterales</taxon>
        <taxon>Arcobacteraceae</taxon>
        <taxon>Halarcobacter</taxon>
    </lineage>
</organism>
<dbReference type="EC" id="2.1.1.63" evidence="9"/>
<dbReference type="InterPro" id="IPR036217">
    <property type="entry name" value="MethylDNA_cys_MeTrfase_DNAb"/>
</dbReference>
<evidence type="ECO:0000256" key="2">
    <source>
        <dbReference type="ARBA" id="ARBA00008711"/>
    </source>
</evidence>
<proteinExistence type="inferred from homology"/>
<gene>
    <name evidence="12" type="ORF">CRV08_07110</name>
</gene>
<dbReference type="SUPFAM" id="SSF46767">
    <property type="entry name" value="Methylated DNA-protein cysteine methyltransferase, C-terminal domain"/>
    <property type="match status" value="1"/>
</dbReference>
<comment type="caution">
    <text evidence="12">The sequence shown here is derived from an EMBL/GenBank/DDBJ whole genome shotgun (WGS) entry which is preliminary data.</text>
</comment>
<evidence type="ECO:0000256" key="6">
    <source>
        <dbReference type="ARBA" id="ARBA00022763"/>
    </source>
</evidence>
<evidence type="ECO:0000313" key="13">
    <source>
        <dbReference type="Proteomes" id="UP000290172"/>
    </source>
</evidence>
<keyword evidence="7 9" id="KW-0234">DNA repair</keyword>
<dbReference type="EMBL" id="PDKJ01000005">
    <property type="protein sequence ID" value="RXJ68590.1"/>
    <property type="molecule type" value="Genomic_DNA"/>
</dbReference>
<dbReference type="InterPro" id="IPR023546">
    <property type="entry name" value="MGMT"/>
</dbReference>
<evidence type="ECO:0000256" key="8">
    <source>
        <dbReference type="ARBA" id="ARBA00049348"/>
    </source>
</evidence>
<evidence type="ECO:0000259" key="10">
    <source>
        <dbReference type="Pfam" id="PF01035"/>
    </source>
</evidence>
<dbReference type="Proteomes" id="UP000290172">
    <property type="component" value="Unassembled WGS sequence"/>
</dbReference>
<comment type="catalytic activity">
    <reaction evidence="8 9">
        <text>a 6-O-methyl-2'-deoxyguanosine in DNA + L-cysteinyl-[protein] = S-methyl-L-cysteinyl-[protein] + a 2'-deoxyguanosine in DNA</text>
        <dbReference type="Rhea" id="RHEA:24000"/>
        <dbReference type="Rhea" id="RHEA-COMP:10131"/>
        <dbReference type="Rhea" id="RHEA-COMP:10132"/>
        <dbReference type="Rhea" id="RHEA-COMP:11367"/>
        <dbReference type="Rhea" id="RHEA-COMP:11368"/>
        <dbReference type="ChEBI" id="CHEBI:29950"/>
        <dbReference type="ChEBI" id="CHEBI:82612"/>
        <dbReference type="ChEBI" id="CHEBI:85445"/>
        <dbReference type="ChEBI" id="CHEBI:85448"/>
        <dbReference type="EC" id="2.1.1.63"/>
    </reaction>
</comment>
<reference evidence="12 13" key="1">
    <citation type="submission" date="2017-10" db="EMBL/GenBank/DDBJ databases">
        <title>Genomics of the genus Arcobacter.</title>
        <authorList>
            <person name="Perez-Cataluna A."/>
            <person name="Figueras M.J."/>
        </authorList>
    </citation>
    <scope>NUCLEOTIDE SEQUENCE [LARGE SCALE GENOMIC DNA]</scope>
    <source>
        <strain evidence="12 13">CECT 8993</strain>
    </source>
</reference>
<comment type="subcellular location">
    <subcellularLocation>
        <location evidence="9">Cytoplasm</location>
    </subcellularLocation>
</comment>
<evidence type="ECO:0000313" key="12">
    <source>
        <dbReference type="EMBL" id="RXJ68590.1"/>
    </source>
</evidence>
<dbReference type="GO" id="GO:0003908">
    <property type="term" value="F:methylated-DNA-[protein]-cysteine S-methyltransferase activity"/>
    <property type="evidence" value="ECO:0007669"/>
    <property type="project" value="UniProtKB-UniRule"/>
</dbReference>
<dbReference type="NCBIfam" id="TIGR00589">
    <property type="entry name" value="ogt"/>
    <property type="match status" value="1"/>
</dbReference>
<evidence type="ECO:0000256" key="7">
    <source>
        <dbReference type="ARBA" id="ARBA00023204"/>
    </source>
</evidence>
<name>A0A4Q0YDN8_9BACT</name>
<dbReference type="Gene3D" id="3.30.160.70">
    <property type="entry name" value="Methylated DNA-protein cysteine methyltransferase domain"/>
    <property type="match status" value="1"/>
</dbReference>
<evidence type="ECO:0000256" key="5">
    <source>
        <dbReference type="ARBA" id="ARBA00022679"/>
    </source>
</evidence>
<dbReference type="GO" id="GO:0032259">
    <property type="term" value="P:methylation"/>
    <property type="evidence" value="ECO:0007669"/>
    <property type="project" value="UniProtKB-KW"/>
</dbReference>
<keyword evidence="5 9" id="KW-0808">Transferase</keyword>
<dbReference type="PROSITE" id="PS00374">
    <property type="entry name" value="MGMT"/>
    <property type="match status" value="1"/>
</dbReference>
<feature type="domain" description="Methylated-DNA-[protein]-cysteine S-methyltransferase DNA binding" evidence="10">
    <location>
        <begin position="97"/>
        <end position="176"/>
    </location>
</feature>
<dbReference type="GO" id="GO:0005737">
    <property type="term" value="C:cytoplasm"/>
    <property type="evidence" value="ECO:0007669"/>
    <property type="project" value="UniProtKB-SubCell"/>
</dbReference>
<feature type="active site" description="Nucleophile; methyl group acceptor" evidence="9">
    <location>
        <position position="148"/>
    </location>
</feature>
<comment type="miscellaneous">
    <text evidence="9">This enzyme catalyzes only one turnover and therefore is not strictly catalytic. According to one definition, an enzyme is a biocatalyst that acts repeatedly and over many reaction cycles.</text>
</comment>
<dbReference type="FunFam" id="1.10.10.10:FF:000214">
    <property type="entry name" value="Methylated-DNA--protein-cysteine methyltransferase"/>
    <property type="match status" value="1"/>
</dbReference>
<dbReference type="Gene3D" id="1.10.10.10">
    <property type="entry name" value="Winged helix-like DNA-binding domain superfamily/Winged helix DNA-binding domain"/>
    <property type="match status" value="1"/>
</dbReference>
<dbReference type="InterPro" id="IPR008332">
    <property type="entry name" value="MethylG_MeTrfase_N"/>
</dbReference>
<dbReference type="InterPro" id="IPR036631">
    <property type="entry name" value="MGMT_N_sf"/>
</dbReference>
<comment type="catalytic activity">
    <reaction evidence="1 9">
        <text>a 4-O-methyl-thymidine in DNA + L-cysteinyl-[protein] = a thymidine in DNA + S-methyl-L-cysteinyl-[protein]</text>
        <dbReference type="Rhea" id="RHEA:53428"/>
        <dbReference type="Rhea" id="RHEA-COMP:10131"/>
        <dbReference type="Rhea" id="RHEA-COMP:10132"/>
        <dbReference type="Rhea" id="RHEA-COMP:13555"/>
        <dbReference type="Rhea" id="RHEA-COMP:13556"/>
        <dbReference type="ChEBI" id="CHEBI:29950"/>
        <dbReference type="ChEBI" id="CHEBI:82612"/>
        <dbReference type="ChEBI" id="CHEBI:137386"/>
        <dbReference type="ChEBI" id="CHEBI:137387"/>
        <dbReference type="EC" id="2.1.1.63"/>
    </reaction>
</comment>
<feature type="domain" description="Methylguanine DNA methyltransferase ribonuclease-like" evidence="11">
    <location>
        <begin position="14"/>
        <end position="93"/>
    </location>
</feature>
<dbReference type="InterPro" id="IPR036388">
    <property type="entry name" value="WH-like_DNA-bd_sf"/>
</dbReference>
<dbReference type="RefSeq" id="WP_128980540.1">
    <property type="nucleotide sequence ID" value="NZ_PDKJ01000005.1"/>
</dbReference>
<dbReference type="AlphaFoldDB" id="A0A4Q0YDN8"/>
<evidence type="ECO:0000256" key="1">
    <source>
        <dbReference type="ARBA" id="ARBA00001286"/>
    </source>
</evidence>